<dbReference type="STRING" id="419940.SAMN05421824_2567"/>
<dbReference type="Proteomes" id="UP000198999">
    <property type="component" value="Unassembled WGS sequence"/>
</dbReference>
<dbReference type="AlphaFoldDB" id="A0A1H9JKR4"/>
<reference evidence="2 3" key="1">
    <citation type="submission" date="2016-10" db="EMBL/GenBank/DDBJ databases">
        <authorList>
            <person name="de Groot N.N."/>
        </authorList>
    </citation>
    <scope>NUCLEOTIDE SEQUENCE [LARGE SCALE GENOMIC DNA]</scope>
    <source>
        <strain evidence="2 3">DSM 21035</strain>
    </source>
</reference>
<dbReference type="Gene3D" id="1.20.1440.60">
    <property type="entry name" value="23S rRNA-intervening sequence"/>
    <property type="match status" value="1"/>
</dbReference>
<dbReference type="EMBL" id="FOFN01000003">
    <property type="protein sequence ID" value="SEQ87426.1"/>
    <property type="molecule type" value="Genomic_DNA"/>
</dbReference>
<dbReference type="RefSeq" id="WP_092580148.1">
    <property type="nucleotide sequence ID" value="NZ_FOFN01000003.1"/>
</dbReference>
<dbReference type="InterPro" id="IPR012657">
    <property type="entry name" value="23S_rRNA-intervening_sequence"/>
</dbReference>
<dbReference type="OrthoDB" id="285993at2"/>
<keyword evidence="1" id="KW-0175">Coiled coil</keyword>
<organism evidence="2 3">
    <name type="scientific">Hyunsoonleella jejuensis</name>
    <dbReference type="NCBI Taxonomy" id="419940"/>
    <lineage>
        <taxon>Bacteria</taxon>
        <taxon>Pseudomonadati</taxon>
        <taxon>Bacteroidota</taxon>
        <taxon>Flavobacteriia</taxon>
        <taxon>Flavobacteriales</taxon>
        <taxon>Flavobacteriaceae</taxon>
    </lineage>
</organism>
<dbReference type="InterPro" id="IPR036583">
    <property type="entry name" value="23S_rRNA_IVS_sf"/>
</dbReference>
<proteinExistence type="predicted"/>
<feature type="coiled-coil region" evidence="1">
    <location>
        <begin position="83"/>
        <end position="117"/>
    </location>
</feature>
<accession>A0A1H9JKR4</accession>
<gene>
    <name evidence="2" type="ORF">SAMN05421824_2567</name>
</gene>
<evidence type="ECO:0000313" key="2">
    <source>
        <dbReference type="EMBL" id="SEQ87426.1"/>
    </source>
</evidence>
<name>A0A1H9JKR4_9FLAO</name>
<dbReference type="Pfam" id="PF05635">
    <property type="entry name" value="23S_rRNA_IVP"/>
    <property type="match status" value="1"/>
</dbReference>
<keyword evidence="3" id="KW-1185">Reference proteome</keyword>
<evidence type="ECO:0000256" key="1">
    <source>
        <dbReference type="SAM" id="Coils"/>
    </source>
</evidence>
<dbReference type="PANTHER" id="PTHR38471:SF2">
    <property type="entry name" value="FOUR HELIX BUNDLE PROTEIN"/>
    <property type="match status" value="1"/>
</dbReference>
<protein>
    <submittedName>
        <fullName evidence="2">Four helix bundle protein</fullName>
    </submittedName>
</protein>
<sequence>MASEKQKVYNLEIRTFEFARDCRFLVKELKRTISNIEDGKQLVKSSGSVGANYIEGNEKLGDKDLKFRQKISRKEAKESEYWLKLLKELNEEQKDRIEKLQFEANELRKILSAIINKLK</sequence>
<dbReference type="NCBIfam" id="TIGR02436">
    <property type="entry name" value="four helix bundle protein"/>
    <property type="match status" value="1"/>
</dbReference>
<dbReference type="PANTHER" id="PTHR38471">
    <property type="entry name" value="FOUR HELIX BUNDLE PROTEIN"/>
    <property type="match status" value="1"/>
</dbReference>
<dbReference type="SUPFAM" id="SSF158446">
    <property type="entry name" value="IVS-encoded protein-like"/>
    <property type="match status" value="1"/>
</dbReference>
<evidence type="ECO:0000313" key="3">
    <source>
        <dbReference type="Proteomes" id="UP000198999"/>
    </source>
</evidence>